<evidence type="ECO:0000313" key="2">
    <source>
        <dbReference type="EMBL" id="TNN73695.1"/>
    </source>
</evidence>
<name>A0A4Z2I8G3_9TELE</name>
<gene>
    <name evidence="2" type="ORF">EYF80_016075</name>
</gene>
<keyword evidence="3" id="KW-1185">Reference proteome</keyword>
<dbReference type="EMBL" id="SRLO01000122">
    <property type="protein sequence ID" value="TNN73695.1"/>
    <property type="molecule type" value="Genomic_DNA"/>
</dbReference>
<dbReference type="Proteomes" id="UP000314294">
    <property type="component" value="Unassembled WGS sequence"/>
</dbReference>
<feature type="transmembrane region" description="Helical" evidence="1">
    <location>
        <begin position="120"/>
        <end position="139"/>
    </location>
</feature>
<organism evidence="2 3">
    <name type="scientific">Liparis tanakae</name>
    <name type="common">Tanaka's snailfish</name>
    <dbReference type="NCBI Taxonomy" id="230148"/>
    <lineage>
        <taxon>Eukaryota</taxon>
        <taxon>Metazoa</taxon>
        <taxon>Chordata</taxon>
        <taxon>Craniata</taxon>
        <taxon>Vertebrata</taxon>
        <taxon>Euteleostomi</taxon>
        <taxon>Actinopterygii</taxon>
        <taxon>Neopterygii</taxon>
        <taxon>Teleostei</taxon>
        <taxon>Neoteleostei</taxon>
        <taxon>Acanthomorphata</taxon>
        <taxon>Eupercaria</taxon>
        <taxon>Perciformes</taxon>
        <taxon>Cottioidei</taxon>
        <taxon>Cottales</taxon>
        <taxon>Liparidae</taxon>
        <taxon>Liparis</taxon>
    </lineage>
</organism>
<sequence>MALTGDGASELSLPSCVSFSFLPLYWPMKEPSSLNCPSPPSPLSSLSSRRTVPLDGVRLPFSGLWSSVSLQRVRGENVTEETNGGEPDSTMDSDGEVVEAVRLQAWQTSLATIPTERQHLLLLLCVLCVLHAALTLVRMPVSFGARIRFLGALTQKGAAVDDKKGRRKDLRENDNKYILCLSFMRYSPPSPSFTSETLSVFRKL</sequence>
<keyword evidence="1" id="KW-0472">Membrane</keyword>
<keyword evidence="1" id="KW-1133">Transmembrane helix</keyword>
<evidence type="ECO:0000313" key="3">
    <source>
        <dbReference type="Proteomes" id="UP000314294"/>
    </source>
</evidence>
<reference evidence="2 3" key="1">
    <citation type="submission" date="2019-03" db="EMBL/GenBank/DDBJ databases">
        <title>First draft genome of Liparis tanakae, snailfish: a comprehensive survey of snailfish specific genes.</title>
        <authorList>
            <person name="Kim W."/>
            <person name="Song I."/>
            <person name="Jeong J.-H."/>
            <person name="Kim D."/>
            <person name="Kim S."/>
            <person name="Ryu S."/>
            <person name="Song J.Y."/>
            <person name="Lee S.K."/>
        </authorList>
    </citation>
    <scope>NUCLEOTIDE SEQUENCE [LARGE SCALE GENOMIC DNA]</scope>
    <source>
        <tissue evidence="2">Muscle</tissue>
    </source>
</reference>
<comment type="caution">
    <text evidence="2">The sequence shown here is derived from an EMBL/GenBank/DDBJ whole genome shotgun (WGS) entry which is preliminary data.</text>
</comment>
<evidence type="ECO:0000256" key="1">
    <source>
        <dbReference type="SAM" id="Phobius"/>
    </source>
</evidence>
<accession>A0A4Z2I8G3</accession>
<dbReference type="AlphaFoldDB" id="A0A4Z2I8G3"/>
<protein>
    <recommendedName>
        <fullName evidence="4">Transmembrane protein</fullName>
    </recommendedName>
</protein>
<keyword evidence="1" id="KW-0812">Transmembrane</keyword>
<proteinExistence type="predicted"/>
<evidence type="ECO:0008006" key="4">
    <source>
        <dbReference type="Google" id="ProtNLM"/>
    </source>
</evidence>